<dbReference type="EMBL" id="LHPF02000006">
    <property type="protein sequence ID" value="PSC73708.1"/>
    <property type="molecule type" value="Genomic_DNA"/>
</dbReference>
<evidence type="ECO:0000256" key="1">
    <source>
        <dbReference type="SAM" id="MobiDB-lite"/>
    </source>
</evidence>
<organism evidence="2 3">
    <name type="scientific">Micractinium conductrix</name>
    <dbReference type="NCBI Taxonomy" id="554055"/>
    <lineage>
        <taxon>Eukaryota</taxon>
        <taxon>Viridiplantae</taxon>
        <taxon>Chlorophyta</taxon>
        <taxon>core chlorophytes</taxon>
        <taxon>Trebouxiophyceae</taxon>
        <taxon>Chlorellales</taxon>
        <taxon>Chlorellaceae</taxon>
        <taxon>Chlorella clade</taxon>
        <taxon>Micractinium</taxon>
    </lineage>
</organism>
<reference evidence="2 3" key="1">
    <citation type="journal article" date="2018" name="Plant J.">
        <title>Genome sequences of Chlorella sorokiniana UTEX 1602 and Micractinium conductrix SAG 241.80: implications to maltose excretion by a green alga.</title>
        <authorList>
            <person name="Arriola M.B."/>
            <person name="Velmurugan N."/>
            <person name="Zhang Y."/>
            <person name="Plunkett M.H."/>
            <person name="Hondzo H."/>
            <person name="Barney B.M."/>
        </authorList>
    </citation>
    <scope>NUCLEOTIDE SEQUENCE [LARGE SCALE GENOMIC DNA]</scope>
    <source>
        <strain evidence="2 3">SAG 241.80</strain>
    </source>
</reference>
<sequence length="113" mass="12163">MAQKLLAKGKKVKAAGKQSSVKRSSEKAQKTKKGALNKPPKRSMLKAAHKEALELTKAINWDNEEHFTATAASQPGGKLSVLKAPVATSADQKLRIKKSLKPGTAFGMARQKQ</sequence>
<evidence type="ECO:0000313" key="3">
    <source>
        <dbReference type="Proteomes" id="UP000239649"/>
    </source>
</evidence>
<comment type="caution">
    <text evidence="2">The sequence shown here is derived from an EMBL/GenBank/DDBJ whole genome shotgun (WGS) entry which is preliminary data.</text>
</comment>
<proteinExistence type="predicted"/>
<accession>A0A2P6VI05</accession>
<dbReference type="Pfam" id="PF09495">
    <property type="entry name" value="DUF2462"/>
    <property type="match status" value="1"/>
</dbReference>
<protein>
    <submittedName>
        <fullName evidence="2">Leydig cell tumor</fullName>
    </submittedName>
</protein>
<evidence type="ECO:0000313" key="2">
    <source>
        <dbReference type="EMBL" id="PSC73708.1"/>
    </source>
</evidence>
<keyword evidence="3" id="KW-1185">Reference proteome</keyword>
<dbReference type="Proteomes" id="UP000239649">
    <property type="component" value="Unassembled WGS sequence"/>
</dbReference>
<name>A0A2P6VI05_9CHLO</name>
<dbReference type="OrthoDB" id="511222at2759"/>
<feature type="compositionally biased region" description="Basic residues" evidence="1">
    <location>
        <begin position="30"/>
        <end position="44"/>
    </location>
</feature>
<feature type="region of interest" description="Disordered" evidence="1">
    <location>
        <begin position="1"/>
        <end position="45"/>
    </location>
</feature>
<dbReference type="AlphaFoldDB" id="A0A2P6VI05"/>
<dbReference type="InterPro" id="IPR019034">
    <property type="entry name" value="UPF0390"/>
</dbReference>
<gene>
    <name evidence="2" type="ORF">C2E20_3015</name>
</gene>